<keyword evidence="3" id="KW-0472">Membrane</keyword>
<comment type="similarity">
    <text evidence="1">Belongs to the short-chain dehydrogenases/reductases (SDR) family.</text>
</comment>
<name>A0A9P6VIR9_9HELO</name>
<gene>
    <name evidence="4" type="ORF">D0Z07_5466</name>
</gene>
<evidence type="ECO:0000313" key="5">
    <source>
        <dbReference type="Proteomes" id="UP000785200"/>
    </source>
</evidence>
<dbReference type="PANTHER" id="PTHR24320:SF148">
    <property type="entry name" value="NAD(P)-BINDING ROSSMANN-FOLD SUPERFAMILY PROTEIN"/>
    <property type="match status" value="1"/>
</dbReference>
<dbReference type="SUPFAM" id="SSF51735">
    <property type="entry name" value="NAD(P)-binding Rossmann-fold domains"/>
    <property type="match status" value="1"/>
</dbReference>
<dbReference type="Gene3D" id="3.40.50.720">
    <property type="entry name" value="NAD(P)-binding Rossmann-like Domain"/>
    <property type="match status" value="1"/>
</dbReference>
<comment type="caution">
    <text evidence="4">The sequence shown here is derived from an EMBL/GenBank/DDBJ whole genome shotgun (WGS) entry which is preliminary data.</text>
</comment>
<keyword evidence="5" id="KW-1185">Reference proteome</keyword>
<sequence>MAAPKYALLVTGAAGGIGSGFVSEFLKTPQASTHYGLYVVHPSQPGSLAELLKNHAPASHKYEIASLDLSSLVSVRSFVSTLQPRVKAGELPPIRKLYLIAGGIFTSKDTEDGLDYSADGLEKMFAVNYLVNFLLVLMLLGSMKESARIVFMSSTTHWPENKSNASHVTKLEHNTVWKDVDMLANGKGNVPEAETGKKGRFEAGMRRYGTTKTLLNMFMYELQRRLDKDSQLSKISIIAMEPGAVGGTGLFQAHTFPIWMWFILCYIAPLIQTIVVWFMPNGFMRTPQQVGKDLVFAGWGKGLKGATYLDGHVVRDSSPETHDVVKQGKLWEGSLRLVGLSDAETALESWR</sequence>
<proteinExistence type="inferred from homology"/>
<feature type="transmembrane region" description="Helical" evidence="3">
    <location>
        <begin position="258"/>
        <end position="279"/>
    </location>
</feature>
<dbReference type="Proteomes" id="UP000785200">
    <property type="component" value="Unassembled WGS sequence"/>
</dbReference>
<dbReference type="Pfam" id="PF00106">
    <property type="entry name" value="adh_short"/>
    <property type="match status" value="1"/>
</dbReference>
<keyword evidence="3" id="KW-0812">Transmembrane</keyword>
<reference evidence="4" key="1">
    <citation type="submission" date="2019-07" db="EMBL/GenBank/DDBJ databases">
        <title>Hyphodiscus hymeniophilus genome sequencing and assembly.</title>
        <authorList>
            <person name="Kramer G."/>
            <person name="Nodwell J."/>
        </authorList>
    </citation>
    <scope>NUCLEOTIDE SEQUENCE</scope>
    <source>
        <strain evidence="4">ATCC 34498</strain>
    </source>
</reference>
<keyword evidence="2" id="KW-0560">Oxidoreductase</keyword>
<organism evidence="4 5">
    <name type="scientific">Hyphodiscus hymeniophilus</name>
    <dbReference type="NCBI Taxonomy" id="353542"/>
    <lineage>
        <taxon>Eukaryota</taxon>
        <taxon>Fungi</taxon>
        <taxon>Dikarya</taxon>
        <taxon>Ascomycota</taxon>
        <taxon>Pezizomycotina</taxon>
        <taxon>Leotiomycetes</taxon>
        <taxon>Helotiales</taxon>
        <taxon>Hyphodiscaceae</taxon>
        <taxon>Hyphodiscus</taxon>
    </lineage>
</organism>
<dbReference type="AlphaFoldDB" id="A0A9P6VIR9"/>
<protein>
    <recommendedName>
        <fullName evidence="6">NAD(P)-binding protein</fullName>
    </recommendedName>
</protein>
<dbReference type="InterPro" id="IPR036291">
    <property type="entry name" value="NAD(P)-bd_dom_sf"/>
</dbReference>
<dbReference type="InterPro" id="IPR002347">
    <property type="entry name" value="SDR_fam"/>
</dbReference>
<evidence type="ECO:0000313" key="4">
    <source>
        <dbReference type="EMBL" id="KAG0648457.1"/>
    </source>
</evidence>
<evidence type="ECO:0000256" key="1">
    <source>
        <dbReference type="ARBA" id="ARBA00006484"/>
    </source>
</evidence>
<accession>A0A9P6VIR9</accession>
<keyword evidence="3" id="KW-1133">Transmembrane helix</keyword>
<dbReference type="PANTHER" id="PTHR24320">
    <property type="entry name" value="RETINOL DEHYDROGENASE"/>
    <property type="match status" value="1"/>
</dbReference>
<evidence type="ECO:0000256" key="3">
    <source>
        <dbReference type="SAM" id="Phobius"/>
    </source>
</evidence>
<evidence type="ECO:0000256" key="2">
    <source>
        <dbReference type="ARBA" id="ARBA00023002"/>
    </source>
</evidence>
<dbReference type="GO" id="GO:0016491">
    <property type="term" value="F:oxidoreductase activity"/>
    <property type="evidence" value="ECO:0007669"/>
    <property type="project" value="UniProtKB-KW"/>
</dbReference>
<evidence type="ECO:0008006" key="6">
    <source>
        <dbReference type="Google" id="ProtNLM"/>
    </source>
</evidence>
<dbReference type="OrthoDB" id="191139at2759"/>
<dbReference type="EMBL" id="VNKQ01000010">
    <property type="protein sequence ID" value="KAG0648457.1"/>
    <property type="molecule type" value="Genomic_DNA"/>
</dbReference>